<evidence type="ECO:0000256" key="2">
    <source>
        <dbReference type="ARBA" id="ARBA00004651"/>
    </source>
</evidence>
<comment type="subcellular location">
    <subcellularLocation>
        <location evidence="2">Cell membrane</location>
        <topology evidence="2">Multi-pass membrane protein</topology>
    </subcellularLocation>
    <subcellularLocation>
        <location evidence="1">Endoplasmic reticulum membrane</location>
        <topology evidence="1">Multi-pass membrane protein</topology>
    </subcellularLocation>
</comment>
<accession>A0AA38XQB0</accession>
<dbReference type="Gene3D" id="1.10.3730.20">
    <property type="match status" value="1"/>
</dbReference>
<organism evidence="11">
    <name type="scientific">Knufia peltigerae</name>
    <dbReference type="NCBI Taxonomy" id="1002370"/>
    <lineage>
        <taxon>Eukaryota</taxon>
        <taxon>Fungi</taxon>
        <taxon>Dikarya</taxon>
        <taxon>Ascomycota</taxon>
        <taxon>Pezizomycotina</taxon>
        <taxon>Eurotiomycetes</taxon>
        <taxon>Chaetothyriomycetidae</taxon>
        <taxon>Chaetothyriales</taxon>
        <taxon>Trichomeriaceae</taxon>
        <taxon>Knufia</taxon>
    </lineage>
</organism>
<feature type="transmembrane region" description="Helical" evidence="8">
    <location>
        <begin position="643"/>
        <end position="667"/>
    </location>
</feature>
<dbReference type="InterPro" id="IPR045324">
    <property type="entry name" value="Small_multidrug_res"/>
</dbReference>
<comment type="caution">
    <text evidence="11">The sequence shown here is derived from an EMBL/GenBank/DDBJ whole genome shotgun (WGS) entry which is preliminary data.</text>
</comment>
<dbReference type="SUPFAM" id="SSF103481">
    <property type="entry name" value="Multidrug resistance efflux transporter EmrE"/>
    <property type="match status" value="1"/>
</dbReference>
<evidence type="ECO:0000256" key="5">
    <source>
        <dbReference type="ARBA" id="ARBA00022692"/>
    </source>
</evidence>
<dbReference type="Pfam" id="PF02028">
    <property type="entry name" value="BCCT"/>
    <property type="match status" value="1"/>
</dbReference>
<feature type="chain" id="PRO_5041467408" description="VOC domain-containing protein" evidence="9">
    <location>
        <begin position="17"/>
        <end position="892"/>
    </location>
</feature>
<feature type="transmembrane region" description="Helical" evidence="8">
    <location>
        <begin position="687"/>
        <end position="706"/>
    </location>
</feature>
<name>A0AA38XQB0_9EURO</name>
<dbReference type="PANTHER" id="PTHR30047:SF7">
    <property type="entry name" value="HIGH-AFFINITY CHOLINE TRANSPORT PROTEIN"/>
    <property type="match status" value="1"/>
</dbReference>
<dbReference type="InterPro" id="IPR037523">
    <property type="entry name" value="VOC_core"/>
</dbReference>
<sequence length="892" mass="98259">MALFFVICSALIDVAANLMVAKSDGFRRWRWGVGAIVLVWIAFALLGQAVRYMDLATAYAMWGAIGVIGTATCGRLLFGNRLRPIVRLEPRLIAAIDTVADTRAFPQRNARMFSHVTVGTNDMEISRRFYDALFTAVGGRAGVFDDEGKLVYIKDGRMFIVTPPIDGQAACHANGGTIGFALTDPQAVHAWQEAGAAHGGTTVEDPAGVRQKAGRQLYLAYLRDPDGNKLWLPMEALEPQHQPVRTLRPVFAFAAIVVVAFALFVSLFPLGAGRMLVKAQDWAALNVGWYYLLAMTLYLVFVVGVALSKYGGIKLGADHDEPEFSYLSWAGMLFAAGISITLFFFCVSEPLTHYLQPPQGDGAAGEAGARQAMQLLFLHWGLHGWGVFALAAMAMAYFAYRHNLPLALRSALYPLIGKRINGPIGYTVDALGIVATVFGIGADMGFGVLHLNAGLSHLFNVPHSNLVQILLVVAMMGAAVAVAVSGVEKGVRWMANINMLLAIALVLFMLCAGPTQYLLSTLMQNLGDYLGSVVGKSFDVYAYGGRPEWLGGWTVFYWAWWIGWAPFVGLFIARISRGRTIREFVFGVLLIPLGFTLAWLSIFGNSALDQVLHHGQQQLAQLAVDDPPTVLYALLDGYPWSKAVIGVTVLVSFIFFVTSADSGAVVLSTLSSHGGAPEDDGPRWLRVFWGTVIAVLTAGLLLAGSIDALKSAVVLASLPFSAVLLLMMWGLTRAFSDESHRKRAQQFRPSPLIGDDRHHQGWRQRLTQAMHFPVRDQVYRFMDDTVKPAMEAVAEQLREQGWDVQTRFEAGDMELSVNHGEQQDFQYRVILSGYLTPSFAAQQLRNQRYYRAEVHLYEGSQDYDLVGYSRKQIINDIISQYERHLQFLHLSR</sequence>
<dbReference type="GO" id="GO:0022857">
    <property type="term" value="F:transmembrane transporter activity"/>
    <property type="evidence" value="ECO:0007669"/>
    <property type="project" value="InterPro"/>
</dbReference>
<reference evidence="11" key="1">
    <citation type="submission" date="2022-10" db="EMBL/GenBank/DDBJ databases">
        <title>Culturing micro-colonial fungi from biological soil crusts in the Mojave desert and describing Neophaeococcomyces mojavensis, and introducing the new genera and species Taxawa tesnikishii.</title>
        <authorList>
            <person name="Kurbessoian T."/>
            <person name="Stajich J.E."/>
        </authorList>
    </citation>
    <scope>NUCLEOTIDE SEQUENCE</scope>
    <source>
        <strain evidence="11">TK_35</strain>
    </source>
</reference>
<dbReference type="EMBL" id="JAPDRN010000157">
    <property type="protein sequence ID" value="KAJ9617653.1"/>
    <property type="molecule type" value="Genomic_DNA"/>
</dbReference>
<dbReference type="AlphaFoldDB" id="A0AA38XQB0"/>
<dbReference type="GO" id="GO:0005886">
    <property type="term" value="C:plasma membrane"/>
    <property type="evidence" value="ECO:0007669"/>
    <property type="project" value="UniProtKB-SubCell"/>
</dbReference>
<dbReference type="PROSITE" id="PS01303">
    <property type="entry name" value="BCCT"/>
    <property type="match status" value="1"/>
</dbReference>
<protein>
    <recommendedName>
        <fullName evidence="10">VOC domain-containing protein</fullName>
    </recommendedName>
</protein>
<feature type="transmembrane region" description="Helical" evidence="8">
    <location>
        <begin position="466"/>
        <end position="487"/>
    </location>
</feature>
<dbReference type="InterPro" id="IPR018093">
    <property type="entry name" value="BCCT_CS"/>
</dbReference>
<dbReference type="NCBIfam" id="TIGR00842">
    <property type="entry name" value="bcct"/>
    <property type="match status" value="1"/>
</dbReference>
<feature type="transmembrane region" description="Helical" evidence="8">
    <location>
        <begin position="499"/>
        <end position="519"/>
    </location>
</feature>
<feature type="transmembrane region" description="Helical" evidence="8">
    <location>
        <begin position="584"/>
        <end position="602"/>
    </location>
</feature>
<feature type="transmembrane region" description="Helical" evidence="8">
    <location>
        <begin position="289"/>
        <end position="312"/>
    </location>
</feature>
<keyword evidence="3" id="KW-0813">Transport</keyword>
<evidence type="ECO:0000259" key="10">
    <source>
        <dbReference type="PROSITE" id="PS51819"/>
    </source>
</evidence>
<feature type="transmembrane region" description="Helical" evidence="8">
    <location>
        <begin position="382"/>
        <end position="400"/>
    </location>
</feature>
<evidence type="ECO:0000256" key="7">
    <source>
        <dbReference type="ARBA" id="ARBA00023136"/>
    </source>
</evidence>
<dbReference type="PROSITE" id="PS51819">
    <property type="entry name" value="VOC"/>
    <property type="match status" value="1"/>
</dbReference>
<gene>
    <name evidence="11" type="ORF">H2204_013607</name>
</gene>
<evidence type="ECO:0000256" key="9">
    <source>
        <dbReference type="SAM" id="SignalP"/>
    </source>
</evidence>
<dbReference type="NCBIfam" id="NF007399">
    <property type="entry name" value="PRK09928.1"/>
    <property type="match status" value="1"/>
</dbReference>
<dbReference type="CDD" id="cd07262">
    <property type="entry name" value="VOC_like"/>
    <property type="match status" value="1"/>
</dbReference>
<keyword evidence="9" id="KW-0732">Signal</keyword>
<dbReference type="PANTHER" id="PTHR30047">
    <property type="entry name" value="HIGH-AFFINITY CHOLINE TRANSPORT PROTEIN-RELATED"/>
    <property type="match status" value="1"/>
</dbReference>
<feature type="transmembrane region" description="Helical" evidence="8">
    <location>
        <begin position="424"/>
        <end position="446"/>
    </location>
</feature>
<evidence type="ECO:0000256" key="4">
    <source>
        <dbReference type="ARBA" id="ARBA00022475"/>
    </source>
</evidence>
<evidence type="ECO:0000256" key="1">
    <source>
        <dbReference type="ARBA" id="ARBA00004477"/>
    </source>
</evidence>
<feature type="transmembrane region" description="Helical" evidence="8">
    <location>
        <begin position="555"/>
        <end position="572"/>
    </location>
</feature>
<feature type="transmembrane region" description="Helical" evidence="8">
    <location>
        <begin position="250"/>
        <end position="269"/>
    </location>
</feature>
<feature type="transmembrane region" description="Helical" evidence="8">
    <location>
        <begin position="56"/>
        <end position="78"/>
    </location>
</feature>
<proteinExistence type="predicted"/>
<evidence type="ECO:0000256" key="3">
    <source>
        <dbReference type="ARBA" id="ARBA00022448"/>
    </source>
</evidence>
<dbReference type="InterPro" id="IPR029068">
    <property type="entry name" value="Glyas_Bleomycin-R_OHBP_Dase"/>
</dbReference>
<keyword evidence="7 8" id="KW-0472">Membrane</keyword>
<dbReference type="InterPro" id="IPR000060">
    <property type="entry name" value="BCCT_transptr"/>
</dbReference>
<feature type="transmembrane region" description="Helical" evidence="8">
    <location>
        <begin position="712"/>
        <end position="732"/>
    </location>
</feature>
<dbReference type="SUPFAM" id="SSF54593">
    <property type="entry name" value="Glyoxalase/Bleomycin resistance protein/Dihydroxybiphenyl dioxygenase"/>
    <property type="match status" value="1"/>
</dbReference>
<feature type="signal peptide" evidence="9">
    <location>
        <begin position="1"/>
        <end position="16"/>
    </location>
</feature>
<keyword evidence="6 8" id="KW-1133">Transmembrane helix</keyword>
<keyword evidence="4" id="KW-1003">Cell membrane</keyword>
<dbReference type="Pfam" id="PF00893">
    <property type="entry name" value="Multi_Drug_Res"/>
    <property type="match status" value="1"/>
</dbReference>
<feature type="transmembrane region" description="Helical" evidence="8">
    <location>
        <begin position="29"/>
        <end position="50"/>
    </location>
</feature>
<dbReference type="Gene3D" id="3.10.180.10">
    <property type="entry name" value="2,3-Dihydroxybiphenyl 1,2-Dioxygenase, domain 1"/>
    <property type="match status" value="1"/>
</dbReference>
<keyword evidence="5 8" id="KW-0812">Transmembrane</keyword>
<evidence type="ECO:0000256" key="8">
    <source>
        <dbReference type="SAM" id="Phobius"/>
    </source>
</evidence>
<evidence type="ECO:0000256" key="6">
    <source>
        <dbReference type="ARBA" id="ARBA00022989"/>
    </source>
</evidence>
<dbReference type="InterPro" id="IPR037185">
    <property type="entry name" value="EmrE-like"/>
</dbReference>
<evidence type="ECO:0000313" key="11">
    <source>
        <dbReference type="EMBL" id="KAJ9617653.1"/>
    </source>
</evidence>
<feature type="transmembrane region" description="Helical" evidence="8">
    <location>
        <begin position="324"/>
        <end position="345"/>
    </location>
</feature>
<feature type="domain" description="VOC" evidence="10">
    <location>
        <begin position="112"/>
        <end position="235"/>
    </location>
</feature>